<reference evidence="2" key="1">
    <citation type="submission" date="2021-01" db="EMBL/GenBank/DDBJ databases">
        <authorList>
            <person name="Corre E."/>
            <person name="Pelletier E."/>
            <person name="Niang G."/>
            <person name="Scheremetjew M."/>
            <person name="Finn R."/>
            <person name="Kale V."/>
            <person name="Holt S."/>
            <person name="Cochrane G."/>
            <person name="Meng A."/>
            <person name="Brown T."/>
            <person name="Cohen L."/>
        </authorList>
    </citation>
    <scope>NUCLEOTIDE SEQUENCE</scope>
    <source>
        <strain evidence="2">CCMP 2712</strain>
    </source>
</reference>
<protein>
    <submittedName>
        <fullName evidence="2">Uncharacterized protein</fullName>
    </submittedName>
</protein>
<sequence length="127" mass="14730">MSNLLQMRKAATGYLLRSVLSPDRVSVAKNGLTASRCFSTATSVQFNDNEEEPPSEFQGSSTPSIWEYAPEWCQEYEQHSHKYDLIQFLEKHCADHCTWQNSQKKVCPGSWADGFQKRRKRFVWPPR</sequence>
<gene>
    <name evidence="1" type="ORF">GTHE00462_LOCUS20215</name>
    <name evidence="2" type="ORF">GTHE00462_LOCUS20216</name>
</gene>
<dbReference type="EMBL" id="HBKN01026043">
    <property type="protein sequence ID" value="CAE2308948.1"/>
    <property type="molecule type" value="Transcribed_RNA"/>
</dbReference>
<evidence type="ECO:0000313" key="2">
    <source>
        <dbReference type="EMBL" id="CAE2308950.1"/>
    </source>
</evidence>
<accession>A0A6U6AMY6</accession>
<name>A0A6U6AMY6_GUITH</name>
<evidence type="ECO:0000313" key="1">
    <source>
        <dbReference type="EMBL" id="CAE2308948.1"/>
    </source>
</evidence>
<dbReference type="EMBL" id="HBKN01026044">
    <property type="protein sequence ID" value="CAE2308950.1"/>
    <property type="molecule type" value="Transcribed_RNA"/>
</dbReference>
<organism evidence="2">
    <name type="scientific">Guillardia theta</name>
    <name type="common">Cryptophyte</name>
    <name type="synonym">Cryptomonas phi</name>
    <dbReference type="NCBI Taxonomy" id="55529"/>
    <lineage>
        <taxon>Eukaryota</taxon>
        <taxon>Cryptophyceae</taxon>
        <taxon>Pyrenomonadales</taxon>
        <taxon>Geminigeraceae</taxon>
        <taxon>Guillardia</taxon>
    </lineage>
</organism>
<dbReference type="AlphaFoldDB" id="A0A6U6AMY6"/>
<proteinExistence type="predicted"/>